<dbReference type="AlphaFoldDB" id="A0ABD1BWP7"/>
<dbReference type="PANTHER" id="PTHR15319">
    <property type="entry name" value="TATA BOX-BINDING PROTEIN ASSOCIATED FACTOR RNA POLYMERASE I SUBUNIT C"/>
    <property type="match status" value="1"/>
</dbReference>
<accession>A0ABD1BWP7</accession>
<reference evidence="1 2" key="1">
    <citation type="submission" date="2024-04" db="EMBL/GenBank/DDBJ databases">
        <title>Genome assembly C_amara_ONT_v2.</title>
        <authorList>
            <person name="Yant L."/>
            <person name="Moore C."/>
            <person name="Slenker M."/>
        </authorList>
    </citation>
    <scope>NUCLEOTIDE SEQUENCE [LARGE SCALE GENOMIC DNA]</scope>
    <source>
        <tissue evidence="1">Leaf</tissue>
    </source>
</reference>
<sequence>MDVTDDWGRKTCISSPGEYIGPFFSNPSDSQLLFSSPSLSPPILSPIPHLTPARFLSVSGVPPSVSSAIDASFDIPNPHDDVSRVLSYNRLQFLPCPDKNSVLVFFPTGTNLDQIGFLLLSTGDSGGLRVMGSDEGDVFVARERLFSRILKILVQPVSDLGAYKCSSSIELGYVMVYSLFSIHWYCVKYDESQGRPVLRYLGLKQFKRCSITSASWSSYLPGECLVLLENGDVFVFDLSQRHCRFRGSKLKVSWEDQKKSMKLSWLGCEFGWRLESFIVARSDAVFLINRSSENCSVRCLIEVESLNMAGTEEFVGFAKAGSDSFRFILASQSYVYLCDERSGVPLLKWQHDVEKPCFMDVYSLSELGISTVESTTFCVMIGSFWNAQSQMFCYGPSPSVVVKDLSSLYVWELPHNLLLPAGKCLCGDCVFRERIIMKDSLPEWIDWQKKNVLVLGFGVLNKYLPLGSSDRSSGFTLIRLTSSGKLEAVKFHASHDLIKGSHVVTHIDSAYKPEEVNLLYLPDEKHKLRRRFKYLELDYLSAHVKGMLAGCLDSKMKTKSSDSQKSRSFSLICHEELCEKLKICGFGRDRSSSTITAVFDQINSPTSVFDIALIETWSSLPVELLLLAFSNYSELEDVLVDKKKPSLEFLVVPELPQLPPFSLRKPSSRSSKWSKKEQPGVELVGPVLPLPVLITLHEFRNRCLNSEEQEFSPEAELSNRCNQISKVTRELAHLGLEEKTISLGDDRDDNMWLNSDSQKEDKEFITYCPSTKPADSNRQGQELTTFVSRVRRFKDGNDNAGEITGLELFDEMSPVEICFEDRIVNFDTKALLTSKTLLNLWQQRSSSYQEFLSQHHLRKGKDS</sequence>
<evidence type="ECO:0000313" key="1">
    <source>
        <dbReference type="EMBL" id="KAL1221623.1"/>
    </source>
</evidence>
<name>A0ABD1BWP7_CARAN</name>
<gene>
    <name evidence="1" type="ORF">V5N11_026237</name>
</gene>
<dbReference type="Proteomes" id="UP001558713">
    <property type="component" value="Unassembled WGS sequence"/>
</dbReference>
<keyword evidence="2" id="KW-1185">Reference proteome</keyword>
<proteinExistence type="predicted"/>
<protein>
    <submittedName>
        <fullName evidence="1">Uncharacterized protein</fullName>
    </submittedName>
</protein>
<dbReference type="InterPro" id="IPR038801">
    <property type="entry name" value="TAF1C"/>
</dbReference>
<dbReference type="PANTHER" id="PTHR15319:SF1">
    <property type="entry name" value="TATA BOX-BINDING PROTEIN-ASSOCIATED FACTOR RNA POLYMERASE I SUBUNIT C"/>
    <property type="match status" value="1"/>
</dbReference>
<evidence type="ECO:0000313" key="2">
    <source>
        <dbReference type="Proteomes" id="UP001558713"/>
    </source>
</evidence>
<organism evidence="1 2">
    <name type="scientific">Cardamine amara subsp. amara</name>
    <dbReference type="NCBI Taxonomy" id="228776"/>
    <lineage>
        <taxon>Eukaryota</taxon>
        <taxon>Viridiplantae</taxon>
        <taxon>Streptophyta</taxon>
        <taxon>Embryophyta</taxon>
        <taxon>Tracheophyta</taxon>
        <taxon>Spermatophyta</taxon>
        <taxon>Magnoliopsida</taxon>
        <taxon>eudicotyledons</taxon>
        <taxon>Gunneridae</taxon>
        <taxon>Pentapetalae</taxon>
        <taxon>rosids</taxon>
        <taxon>malvids</taxon>
        <taxon>Brassicales</taxon>
        <taxon>Brassicaceae</taxon>
        <taxon>Cardamineae</taxon>
        <taxon>Cardamine</taxon>
    </lineage>
</organism>
<comment type="caution">
    <text evidence="1">The sequence shown here is derived from an EMBL/GenBank/DDBJ whole genome shotgun (WGS) entry which is preliminary data.</text>
</comment>
<dbReference type="EMBL" id="JBANAX010000123">
    <property type="protein sequence ID" value="KAL1221623.1"/>
    <property type="molecule type" value="Genomic_DNA"/>
</dbReference>